<dbReference type="PANTHER" id="PTHR46890:SF48">
    <property type="entry name" value="RNA-DIRECTED DNA POLYMERASE"/>
    <property type="match status" value="1"/>
</dbReference>
<comment type="caution">
    <text evidence="2">The sequence shown here is derived from an EMBL/GenBank/DDBJ whole genome shotgun (WGS) entry which is preliminary data.</text>
</comment>
<accession>A0AAW2UKZ5</accession>
<name>A0AAW2UKZ5_9LAMI</name>
<dbReference type="EMBL" id="JACGWN010000012">
    <property type="protein sequence ID" value="KAL0417062.1"/>
    <property type="molecule type" value="Genomic_DNA"/>
</dbReference>
<organism evidence="2">
    <name type="scientific">Sesamum latifolium</name>
    <dbReference type="NCBI Taxonomy" id="2727402"/>
    <lineage>
        <taxon>Eukaryota</taxon>
        <taxon>Viridiplantae</taxon>
        <taxon>Streptophyta</taxon>
        <taxon>Embryophyta</taxon>
        <taxon>Tracheophyta</taxon>
        <taxon>Spermatophyta</taxon>
        <taxon>Magnoliopsida</taxon>
        <taxon>eudicotyledons</taxon>
        <taxon>Gunneridae</taxon>
        <taxon>Pentapetalae</taxon>
        <taxon>asterids</taxon>
        <taxon>lamiids</taxon>
        <taxon>Lamiales</taxon>
        <taxon>Pedaliaceae</taxon>
        <taxon>Sesamum</taxon>
    </lineage>
</organism>
<dbReference type="InterPro" id="IPR000477">
    <property type="entry name" value="RT_dom"/>
</dbReference>
<evidence type="ECO:0000259" key="1">
    <source>
        <dbReference type="PROSITE" id="PS50878"/>
    </source>
</evidence>
<reference evidence="2" key="2">
    <citation type="journal article" date="2024" name="Plant">
        <title>Genomic evolution and insights into agronomic trait innovations of Sesamum species.</title>
        <authorList>
            <person name="Miao H."/>
            <person name="Wang L."/>
            <person name="Qu L."/>
            <person name="Liu H."/>
            <person name="Sun Y."/>
            <person name="Le M."/>
            <person name="Wang Q."/>
            <person name="Wei S."/>
            <person name="Zheng Y."/>
            <person name="Lin W."/>
            <person name="Duan Y."/>
            <person name="Cao H."/>
            <person name="Xiong S."/>
            <person name="Wang X."/>
            <person name="Wei L."/>
            <person name="Li C."/>
            <person name="Ma Q."/>
            <person name="Ju M."/>
            <person name="Zhao R."/>
            <person name="Li G."/>
            <person name="Mu C."/>
            <person name="Tian Q."/>
            <person name="Mei H."/>
            <person name="Zhang T."/>
            <person name="Gao T."/>
            <person name="Zhang H."/>
        </authorList>
    </citation>
    <scope>NUCLEOTIDE SEQUENCE</scope>
    <source>
        <strain evidence="2">KEN1</strain>
    </source>
</reference>
<gene>
    <name evidence="2" type="ORF">Slati_3538100</name>
</gene>
<dbReference type="InterPro" id="IPR052343">
    <property type="entry name" value="Retrotransposon-Effector_Assoc"/>
</dbReference>
<proteinExistence type="predicted"/>
<protein>
    <recommendedName>
        <fullName evidence="1">Reverse transcriptase domain-containing protein</fullName>
    </recommendedName>
</protein>
<sequence length="159" mass="17771">MTYVTTVSFFFLLNGEQFDFLRPERGPRQEDPLSPYLFLLCAEAFSSMIRKAEDEGHIQGVSISKLASRVSHLLFADDTLIFCQATKEALLCVKYILSAYEKASGLAINNSKSAMVFSKNVNGTTRETLAQILGVTVIQKHEKYHGLPTVVGRSKRDVF</sequence>
<dbReference type="Pfam" id="PF00078">
    <property type="entry name" value="RVT_1"/>
    <property type="match status" value="1"/>
</dbReference>
<feature type="domain" description="Reverse transcriptase" evidence="1">
    <location>
        <begin position="1"/>
        <end position="137"/>
    </location>
</feature>
<dbReference type="AlphaFoldDB" id="A0AAW2UKZ5"/>
<reference evidence="2" key="1">
    <citation type="submission" date="2020-06" db="EMBL/GenBank/DDBJ databases">
        <authorList>
            <person name="Li T."/>
            <person name="Hu X."/>
            <person name="Zhang T."/>
            <person name="Song X."/>
            <person name="Zhang H."/>
            <person name="Dai N."/>
            <person name="Sheng W."/>
            <person name="Hou X."/>
            <person name="Wei L."/>
        </authorList>
    </citation>
    <scope>NUCLEOTIDE SEQUENCE</scope>
    <source>
        <strain evidence="2">KEN1</strain>
        <tissue evidence="2">Leaf</tissue>
    </source>
</reference>
<dbReference type="PANTHER" id="PTHR46890">
    <property type="entry name" value="NON-LTR RETROLELEMENT REVERSE TRANSCRIPTASE-LIKE PROTEIN-RELATED"/>
    <property type="match status" value="1"/>
</dbReference>
<dbReference type="PROSITE" id="PS50878">
    <property type="entry name" value="RT_POL"/>
    <property type="match status" value="1"/>
</dbReference>
<evidence type="ECO:0000313" key="2">
    <source>
        <dbReference type="EMBL" id="KAL0417062.1"/>
    </source>
</evidence>